<dbReference type="PANTHER" id="PTHR43072:SF23">
    <property type="entry name" value="UPF0039 PROTEIN C11D3.02C"/>
    <property type="match status" value="1"/>
</dbReference>
<dbReference type="KEGG" id="bvq:FHE72_05320"/>
<dbReference type="Proteomes" id="UP000465062">
    <property type="component" value="Chromosome"/>
</dbReference>
<dbReference type="AlphaFoldDB" id="A0A6I6UG69"/>
<accession>A0A6I6UG69</accession>
<dbReference type="PANTHER" id="PTHR43072">
    <property type="entry name" value="N-ACETYLTRANSFERASE"/>
    <property type="match status" value="1"/>
</dbReference>
<dbReference type="Pfam" id="PF00583">
    <property type="entry name" value="Acetyltransf_1"/>
    <property type="match status" value="1"/>
</dbReference>
<proteinExistence type="predicted"/>
<feature type="domain" description="N-acetyltransferase" evidence="3">
    <location>
        <begin position="2"/>
        <end position="155"/>
    </location>
</feature>
<keyword evidence="1 4" id="KW-0808">Transferase</keyword>
<dbReference type="EMBL" id="CP047394">
    <property type="protein sequence ID" value="QHE60527.1"/>
    <property type="molecule type" value="Genomic_DNA"/>
</dbReference>
<dbReference type="Gene3D" id="3.40.630.30">
    <property type="match status" value="1"/>
</dbReference>
<protein>
    <submittedName>
        <fullName evidence="4">GNAT family N-acetyltransferase</fullName>
    </submittedName>
</protein>
<dbReference type="RefSeq" id="WP_159361481.1">
    <property type="nucleotide sequence ID" value="NZ_CP047394.1"/>
</dbReference>
<dbReference type="InterPro" id="IPR000182">
    <property type="entry name" value="GNAT_dom"/>
</dbReference>
<reference evidence="4 5" key="1">
    <citation type="submission" date="2019-06" db="EMBL/GenBank/DDBJ databases">
        <title>An operon consisting of a P-type ATPase gene and a transcriptional regular gene given the different cadmium resistance in Bacillus vietamensis 151-6 and Bacillus marisflavi 151-25.</title>
        <authorList>
            <person name="Yu X."/>
        </authorList>
    </citation>
    <scope>NUCLEOTIDE SEQUENCE [LARGE SCALE GENOMIC DNA]</scope>
    <source>
        <strain evidence="4 5">151-6</strain>
    </source>
</reference>
<dbReference type="SUPFAM" id="SSF55729">
    <property type="entry name" value="Acyl-CoA N-acyltransferases (Nat)"/>
    <property type="match status" value="1"/>
</dbReference>
<dbReference type="GO" id="GO:0016747">
    <property type="term" value="F:acyltransferase activity, transferring groups other than amino-acyl groups"/>
    <property type="evidence" value="ECO:0007669"/>
    <property type="project" value="InterPro"/>
</dbReference>
<dbReference type="CDD" id="cd04301">
    <property type="entry name" value="NAT_SF"/>
    <property type="match status" value="1"/>
</dbReference>
<name>A0A6I6UG69_9BACI</name>
<organism evidence="4 5">
    <name type="scientific">Rossellomorea vietnamensis</name>
    <dbReference type="NCBI Taxonomy" id="218284"/>
    <lineage>
        <taxon>Bacteria</taxon>
        <taxon>Bacillati</taxon>
        <taxon>Bacillota</taxon>
        <taxon>Bacilli</taxon>
        <taxon>Bacillales</taxon>
        <taxon>Bacillaceae</taxon>
        <taxon>Rossellomorea</taxon>
    </lineage>
</organism>
<sequence>MRFIDEMKKDDWNQVATIYKEGIETGNATFQKGIPSWEEWDTSHIVIGRIVARSEDTILGWAAMSPVSSRWVYKGVAEVSVYVSTQHEGKGIGSLLLDALVKESEKHGYWTLQAGIFPENKVSLRLHEKHGFRIVGHREKIGKMDGVWRDTVLLERRSKTVGVE</sequence>
<dbReference type="PROSITE" id="PS51186">
    <property type="entry name" value="GNAT"/>
    <property type="match status" value="1"/>
</dbReference>
<evidence type="ECO:0000256" key="2">
    <source>
        <dbReference type="ARBA" id="ARBA00023315"/>
    </source>
</evidence>
<evidence type="ECO:0000313" key="4">
    <source>
        <dbReference type="EMBL" id="QHE60527.1"/>
    </source>
</evidence>
<evidence type="ECO:0000256" key="1">
    <source>
        <dbReference type="ARBA" id="ARBA00022679"/>
    </source>
</evidence>
<evidence type="ECO:0000313" key="5">
    <source>
        <dbReference type="Proteomes" id="UP000465062"/>
    </source>
</evidence>
<keyword evidence="2" id="KW-0012">Acyltransferase</keyword>
<evidence type="ECO:0000259" key="3">
    <source>
        <dbReference type="PROSITE" id="PS51186"/>
    </source>
</evidence>
<gene>
    <name evidence="4" type="ORF">FHE72_05320</name>
</gene>
<dbReference type="InterPro" id="IPR016181">
    <property type="entry name" value="Acyl_CoA_acyltransferase"/>
</dbReference>